<dbReference type="EMBL" id="JAXUIA010000005">
    <property type="protein sequence ID" value="MEA0976424.1"/>
    <property type="molecule type" value="Genomic_DNA"/>
</dbReference>
<feature type="compositionally biased region" description="Low complexity" evidence="1">
    <location>
        <begin position="160"/>
        <end position="176"/>
    </location>
</feature>
<feature type="compositionally biased region" description="Acidic residues" evidence="1">
    <location>
        <begin position="190"/>
        <end position="203"/>
    </location>
</feature>
<dbReference type="Gene3D" id="2.60.40.740">
    <property type="match status" value="3"/>
</dbReference>
<dbReference type="Proteomes" id="UP001289615">
    <property type="component" value="Unassembled WGS sequence"/>
</dbReference>
<dbReference type="NCBIfam" id="TIGR01451">
    <property type="entry name" value="B_ant_repeat"/>
    <property type="match status" value="3"/>
</dbReference>
<dbReference type="PANTHER" id="PTHR34819:SF3">
    <property type="entry name" value="CELL SURFACE PROTEIN"/>
    <property type="match status" value="1"/>
</dbReference>
<dbReference type="SUPFAM" id="SSF49401">
    <property type="entry name" value="Bacterial adhesins"/>
    <property type="match status" value="3"/>
</dbReference>
<dbReference type="InterPro" id="IPR056573">
    <property type="entry name" value="Lectin_L-type_dom"/>
</dbReference>
<comment type="caution">
    <text evidence="4">The sequence shown here is derived from an EMBL/GenBank/DDBJ whole genome shotgun (WGS) entry which is preliminary data.</text>
</comment>
<dbReference type="InterPro" id="IPR001220">
    <property type="entry name" value="Legume_lectin_dom"/>
</dbReference>
<feature type="non-terminal residue" evidence="4">
    <location>
        <position position="1474"/>
    </location>
</feature>
<protein>
    <submittedName>
        <fullName evidence="4">Isopeptide-forming domain-containing fimbrial protein</fullName>
    </submittedName>
</protein>
<name>A0ABU5NKA3_9BACI</name>
<keyword evidence="5" id="KW-1185">Reference proteome</keyword>
<evidence type="ECO:0000313" key="4">
    <source>
        <dbReference type="EMBL" id="MEA0976424.1"/>
    </source>
</evidence>
<feature type="compositionally biased region" description="Polar residues" evidence="1">
    <location>
        <begin position="177"/>
        <end position="186"/>
    </location>
</feature>
<evidence type="ECO:0000259" key="3">
    <source>
        <dbReference type="Pfam" id="PF01345"/>
    </source>
</evidence>
<dbReference type="InterPro" id="IPR047589">
    <property type="entry name" value="DUF11_rpt"/>
</dbReference>
<feature type="compositionally biased region" description="Basic and acidic residues" evidence="1">
    <location>
        <begin position="204"/>
        <end position="216"/>
    </location>
</feature>
<dbReference type="Pfam" id="PF01345">
    <property type="entry name" value="DUF11"/>
    <property type="match status" value="2"/>
</dbReference>
<dbReference type="InterPro" id="IPR051172">
    <property type="entry name" value="Chlamydia_OmcB"/>
</dbReference>
<dbReference type="InterPro" id="IPR013783">
    <property type="entry name" value="Ig-like_fold"/>
</dbReference>
<feature type="domain" description="Legume lectin" evidence="2">
    <location>
        <begin position="247"/>
        <end position="482"/>
    </location>
</feature>
<dbReference type="Gene3D" id="2.60.40.10">
    <property type="entry name" value="Immunoglobulins"/>
    <property type="match status" value="1"/>
</dbReference>
<dbReference type="Gene3D" id="2.60.120.200">
    <property type="match status" value="1"/>
</dbReference>
<dbReference type="RefSeq" id="WP_322823671.1">
    <property type="nucleotide sequence ID" value="NZ_JAXUHK010000005.1"/>
</dbReference>
<reference evidence="4 5" key="1">
    <citation type="submission" date="2023-12" db="EMBL/GenBank/DDBJ databases">
        <title>Genome comparison identifies genes involved in endophytic behavior of Lysinibacillus irui and provides insights into its role as a plant-growth promoting bacterium.</title>
        <authorList>
            <person name="Hilario S."/>
            <person name="Matos I."/>
            <person name="Goncalves M.F.M."/>
            <person name="Pardo C.A."/>
            <person name="Santos M.J."/>
        </authorList>
    </citation>
    <scope>NUCLEOTIDE SEQUENCE [LARGE SCALE GENOMIC DNA]</scope>
    <source>
        <strain evidence="4 5">B3</strain>
    </source>
</reference>
<gene>
    <name evidence="4" type="ORF">U6C28_08995</name>
</gene>
<dbReference type="InterPro" id="IPR008966">
    <property type="entry name" value="Adhesion_dom_sf"/>
</dbReference>
<dbReference type="PANTHER" id="PTHR34819">
    <property type="entry name" value="LARGE CYSTEINE-RICH PERIPLASMIC PROTEIN OMCB"/>
    <property type="match status" value="1"/>
</dbReference>
<dbReference type="NCBIfam" id="TIGR04226">
    <property type="entry name" value="RrgB_K2N_iso_D2"/>
    <property type="match status" value="2"/>
</dbReference>
<evidence type="ECO:0000256" key="1">
    <source>
        <dbReference type="SAM" id="MobiDB-lite"/>
    </source>
</evidence>
<feature type="domain" description="DUF11" evidence="3">
    <location>
        <begin position="1141"/>
        <end position="1274"/>
    </location>
</feature>
<feature type="region of interest" description="Disordered" evidence="1">
    <location>
        <begin position="838"/>
        <end position="861"/>
    </location>
</feature>
<dbReference type="InterPro" id="IPR013320">
    <property type="entry name" value="ConA-like_dom_sf"/>
</dbReference>
<feature type="compositionally biased region" description="Basic and acidic residues" evidence="1">
    <location>
        <begin position="1436"/>
        <end position="1452"/>
    </location>
</feature>
<dbReference type="CDD" id="cd01951">
    <property type="entry name" value="lectin_L-type"/>
    <property type="match status" value="1"/>
</dbReference>
<feature type="region of interest" description="Disordered" evidence="1">
    <location>
        <begin position="160"/>
        <end position="224"/>
    </location>
</feature>
<organism evidence="4 5">
    <name type="scientific">Lysinibacillus irui</name>
    <dbReference type="NCBI Taxonomy" id="2998077"/>
    <lineage>
        <taxon>Bacteria</taxon>
        <taxon>Bacillati</taxon>
        <taxon>Bacillota</taxon>
        <taxon>Bacilli</taxon>
        <taxon>Bacillales</taxon>
        <taxon>Bacillaceae</taxon>
        <taxon>Lysinibacillus</taxon>
    </lineage>
</organism>
<accession>A0ABU5NKA3</accession>
<dbReference type="Gene3D" id="2.60.120.260">
    <property type="entry name" value="Galactose-binding domain-like"/>
    <property type="match status" value="2"/>
</dbReference>
<dbReference type="SUPFAM" id="SSF49899">
    <property type="entry name" value="Concanavalin A-like lectins/glucanases"/>
    <property type="match status" value="1"/>
</dbReference>
<feature type="domain" description="DUF11" evidence="3">
    <location>
        <begin position="792"/>
        <end position="927"/>
    </location>
</feature>
<sequence>MRRSIYCSRKLSIFLIFVLLFQSLSSSIISLASAEELINNYTDNLYFTEKGQNERIQEFKVENQVISLDLVLQEGQDTDTKSKLQLPEGLSLKLDNPLQEGLTYDENTQTVFVDWTKFTLVGDKKRVSLSLSSSLTDNVNIQATMEQNGQIFYSQPLNITPVPSETPSTTEATSDENITSNENTAPDENAVPEEIIEETPEEEQPIKEQPTEDNHTSSEMSSSQDAAITYTDQDIMANATGSNPWLTYKFDNFPMDTVNQLFTLNGTAAVPGGSDIIRLTSATPLQSGAVFNKDAMCPKNNYSFSTAFSFSMNNANPAGASDGLTFTISTKSTSEKADGGGLGYYGINPSFAVKYDTFLNDVYKDPSSNYIGLAENGSVVNQTGRFTDLNQYNTDNGTNFVLSNGTQYYSWIDYDGLSQIVQVRLGTSPDRASSNIVLSVNNVDLGAIFGGQPIHAGFTASTGYPNYENHDINSWYFVNDLAPITTLNPQNNYKQAPSSVQLATEPNGNSGEYNVTATLLDPLGNPVSGASLDTFTSTSGVLTGPNGEALADLVSDTEGKIHAVLKNADYSMDNTLKATIGCKEDTATIPASNQPPTDPPTESCPAPVALINGSFEEPTARMPGDTGSPGSEHAWQYFLESEVPGWKTSASDKFIQIMKSEYLYGGMEINPPNGNQYAELNAEQVSALYQDVKTTPGQTIYWRLAHKGGLGVDTMAVQIGSANIDPKSLPTVKEITTDKDEWVYYSGSYTVPAGQTTTRFAFNSIEAAGGDQRWGNLLDDIFLGTEPCVTAEKTVSPKGDVYPGDELTYEVNVKNNGGDIAANAVFEDAIPEGTEYVPGSLKITNGPGKGDLTDEDDSDKGQFDDNKVIVKLGDLQNTSTLPDGVTVQFKVKALASYEGKMVANKAQVKFKNLLKNTDESTSSNEVTSKVVESTTPPDACAAPVALINGSFEEPDLLNLPVNSVYQDGKVWKTIYDDFVPGWKTTDSSRSIEMGSPKLGIYPDVNSKYHYMTDVPHGEQYVELNAYEFGQLYQDVKTTPGQTIYWRLSHRAAYEYQTHGYDKMAVRIGSITTAPSALPVVETISTHTSDGWKEYRGTYTVPAGQTVTRFGFEAVESVLGQPDAGNFLDNIFLGTESCVTAEKTVSPEGEVSAGDELTYEVTVKNNGGDIASNAVFEDAIPAGTEYLPNSLKIISGPGKGDLTDADDGDKGQFDGNKVIVKLGDLPNTNTLPDGITVQFKVKALVSAGTTVANKAQVNYKNLLTNKEETTNSNEVSTLINQNGPVLQSEKVAVLKEKAVANTDAANPEVGDTLLYTIYTQNTISNSMIKNLVISDAIPKGLAYQPGSLKVDGVAVTDEQDTDKGHFIDGVITGQFGDITDMDWHVLTFEVKVQAGQAGLDIKNVATVTGDNIPTPDKPEEVVNVYPRGAQLASEKSSTIKEKASGNTDKDHPEVGDTLLYTIKTQNTLADSLVKN</sequence>
<dbReference type="InterPro" id="IPR001434">
    <property type="entry name" value="OmcB-like_DUF11"/>
</dbReference>
<evidence type="ECO:0000313" key="5">
    <source>
        <dbReference type="Proteomes" id="UP001289615"/>
    </source>
</evidence>
<feature type="region of interest" description="Disordered" evidence="1">
    <location>
        <begin position="1432"/>
        <end position="1452"/>
    </location>
</feature>
<dbReference type="InterPro" id="IPR026466">
    <property type="entry name" value="Fim_isopep_form_D2_dom"/>
</dbReference>
<proteinExistence type="predicted"/>
<dbReference type="Pfam" id="PF00139">
    <property type="entry name" value="Lectin_legB"/>
    <property type="match status" value="1"/>
</dbReference>
<evidence type="ECO:0000259" key="2">
    <source>
        <dbReference type="Pfam" id="PF00139"/>
    </source>
</evidence>